<dbReference type="InterPro" id="IPR001119">
    <property type="entry name" value="SLH_dom"/>
</dbReference>
<accession>A0A1W1UJW7</accession>
<evidence type="ECO:0000259" key="7">
    <source>
        <dbReference type="PROSITE" id="PS51498"/>
    </source>
</evidence>
<gene>
    <name evidence="8" type="ORF">SAMN00017405_2027</name>
</gene>
<feature type="domain" description="SLH" evidence="5">
    <location>
        <begin position="52"/>
        <end position="110"/>
    </location>
</feature>
<dbReference type="InterPro" id="IPR020864">
    <property type="entry name" value="MACPF"/>
</dbReference>
<dbReference type="PANTHER" id="PTHR43308">
    <property type="entry name" value="OUTER MEMBRANE PROTEIN ALPHA-RELATED"/>
    <property type="match status" value="1"/>
</dbReference>
<evidence type="ECO:0000259" key="5">
    <source>
        <dbReference type="PROSITE" id="PS51272"/>
    </source>
</evidence>
<dbReference type="GO" id="GO:0005737">
    <property type="term" value="C:cytoplasm"/>
    <property type="evidence" value="ECO:0007669"/>
    <property type="project" value="UniProtKB-ARBA"/>
</dbReference>
<name>A0A1W1UJW7_DESTI</name>
<dbReference type="PROSITE" id="PS51272">
    <property type="entry name" value="SLH"/>
    <property type="match status" value="3"/>
</dbReference>
<dbReference type="PANTHER" id="PTHR43308:SF5">
    <property type="entry name" value="S-LAYER PROTEIN _ PEPTIDOGLYCAN ENDO-BETA-N-ACETYLGLUCOSAMINIDASE"/>
    <property type="match status" value="1"/>
</dbReference>
<dbReference type="OrthoDB" id="1947068at2"/>
<feature type="repeat" description="Cell wall-binding" evidence="2">
    <location>
        <begin position="260"/>
        <end position="283"/>
    </location>
</feature>
<dbReference type="InterPro" id="IPR051465">
    <property type="entry name" value="Cell_Envelope_Struct_Comp"/>
</dbReference>
<keyword evidence="9" id="KW-1185">Reference proteome</keyword>
<dbReference type="Proteomes" id="UP000192731">
    <property type="component" value="Unassembled WGS sequence"/>
</dbReference>
<dbReference type="Gene3D" id="2.10.270.10">
    <property type="entry name" value="Cholin Binding"/>
    <property type="match status" value="1"/>
</dbReference>
<evidence type="ECO:0000313" key="9">
    <source>
        <dbReference type="Proteomes" id="UP000192731"/>
    </source>
</evidence>
<proteinExistence type="predicted"/>
<evidence type="ECO:0000256" key="2">
    <source>
        <dbReference type="PROSITE-ProRule" id="PRU00591"/>
    </source>
</evidence>
<dbReference type="EMBL" id="FWWT01000006">
    <property type="protein sequence ID" value="SMB81044.1"/>
    <property type="molecule type" value="Genomic_DNA"/>
</dbReference>
<dbReference type="STRING" id="656914.SAMN00017405_2027"/>
<evidence type="ECO:0000256" key="4">
    <source>
        <dbReference type="SAM" id="SignalP"/>
    </source>
</evidence>
<evidence type="ECO:0000259" key="6">
    <source>
        <dbReference type="PROSITE" id="PS51412"/>
    </source>
</evidence>
<organism evidence="8 9">
    <name type="scientific">Desulfonispora thiosulfatigenes DSM 11270</name>
    <dbReference type="NCBI Taxonomy" id="656914"/>
    <lineage>
        <taxon>Bacteria</taxon>
        <taxon>Bacillati</taxon>
        <taxon>Bacillota</taxon>
        <taxon>Clostridia</taxon>
        <taxon>Eubacteriales</taxon>
        <taxon>Peptococcaceae</taxon>
        <taxon>Desulfonispora</taxon>
    </lineage>
</organism>
<dbReference type="PROSITE" id="PS51412">
    <property type="entry name" value="MACPF_2"/>
    <property type="match status" value="1"/>
</dbReference>
<feature type="domain" description="SLH" evidence="5">
    <location>
        <begin position="113"/>
        <end position="176"/>
    </location>
</feature>
<dbReference type="AlphaFoldDB" id="A0A1W1UJW7"/>
<dbReference type="Pfam" id="PF01823">
    <property type="entry name" value="MACPF"/>
    <property type="match status" value="1"/>
</dbReference>
<evidence type="ECO:0000313" key="8">
    <source>
        <dbReference type="EMBL" id="SMB81044.1"/>
    </source>
</evidence>
<sequence>MGINKVIQKLMAMVLSVFFVLGMVPVSAVAETGSTNIFTKPHLSMYGVGYTAPSAKFTDIDNHWAKEDIDYVVGRGLLFGTSETTFSPNTAITRGMLVTVLGRLAGVDIKLYTTSSFIDVKVGSPFQPYIEWAYKKGIVQGIGNSQFAKDRAITREEIAAIFTNFAKATGYTLPVTREAITFVDDSNIGSVYKSTIMTMQQAGIMLGEHNNKFNPKATATRAEVSAMLKRYIKLSINPPAEGWVLNDDEQYLYYKDGKSLTGWQDIGSGNDKKTYYFAGDGIMISGKWSEIAGKWYYFNADGSLAKNTTIDGYQVDKNGATLEDPNKKDSSNNGSGGGTSNNDDGNYDPTPDLDPKQDLDVIDKDEDVVIYDDSEVGFTNISVPEDSGEELLQGVPMTNYLLYGYNVLKYGFINARNIDQKYAIFDNTKVEEVGEDGEKLYYKITEPTASEIQSLFSRSASSLYENFDISSSAKYKSLFFSGSVKADYGLTTTLNEEKILIKQIQYHETGNQSYIVDVDTLRGLLSEGFKNAVNKYAKKESPDYNPEKILQYYGTHAITQYYLGGRAELNYLFTNRDQADEETIKLSAEATYRGFSGKVQAGDDTKKKLVSENSTTKFKSIGGINISESDPREVAKKYDEWVKSIKEAPVLCGISNYDQSLIPIWELIADKDAADEVENAFVEEAKKCEVDLSQFDSRPMYITDIGVYSAKESDQAKNQVPNGFVMVKLNPGTSSTEILEANKGAGGNWIYIAYKLSPDKERAITNIQVVSGDNNKVTGDAGYTKIPVDLNEKAGGKYIYLCYKRITDNEKKDVNTKCLKEIRGIYTDSYSVTEPWEWPYKSQNENLNSGSRKSSASLIRLLVRKGP</sequence>
<dbReference type="InterPro" id="IPR023341">
    <property type="entry name" value="MABP"/>
</dbReference>
<feature type="region of interest" description="Disordered" evidence="3">
    <location>
        <begin position="316"/>
        <end position="358"/>
    </location>
</feature>
<feature type="domain" description="MABP" evidence="7">
    <location>
        <begin position="699"/>
        <end position="867"/>
    </location>
</feature>
<feature type="domain" description="SLH" evidence="5">
    <location>
        <begin position="179"/>
        <end position="242"/>
    </location>
</feature>
<feature type="domain" description="MACPF" evidence="6">
    <location>
        <begin position="384"/>
        <end position="699"/>
    </location>
</feature>
<dbReference type="PROSITE" id="PS51498">
    <property type="entry name" value="MABP"/>
    <property type="match status" value="1"/>
</dbReference>
<dbReference type="SUPFAM" id="SSF69360">
    <property type="entry name" value="Cell wall binding repeat"/>
    <property type="match status" value="1"/>
</dbReference>
<dbReference type="Gene3D" id="2.100.10.50">
    <property type="match status" value="1"/>
</dbReference>
<dbReference type="RefSeq" id="WP_084052061.1">
    <property type="nucleotide sequence ID" value="NZ_FWWT01000006.1"/>
</dbReference>
<dbReference type="PROSITE" id="PS51170">
    <property type="entry name" value="CW"/>
    <property type="match status" value="2"/>
</dbReference>
<dbReference type="InterPro" id="IPR018337">
    <property type="entry name" value="Cell_wall/Cho-bd_repeat"/>
</dbReference>
<reference evidence="8 9" key="1">
    <citation type="submission" date="2017-04" db="EMBL/GenBank/DDBJ databases">
        <authorList>
            <person name="Afonso C.L."/>
            <person name="Miller P.J."/>
            <person name="Scott M.A."/>
            <person name="Spackman E."/>
            <person name="Goraichik I."/>
            <person name="Dimitrov K.M."/>
            <person name="Suarez D.L."/>
            <person name="Swayne D.E."/>
        </authorList>
    </citation>
    <scope>NUCLEOTIDE SEQUENCE [LARGE SCALE GENOMIC DNA]</scope>
    <source>
        <strain evidence="8 9">DSM 11270</strain>
    </source>
</reference>
<dbReference type="Pfam" id="PF19127">
    <property type="entry name" value="Choline_bind_3"/>
    <property type="match status" value="1"/>
</dbReference>
<keyword evidence="1" id="KW-0677">Repeat</keyword>
<keyword evidence="4" id="KW-0732">Signal</keyword>
<feature type="repeat" description="Cell wall-binding" evidence="2">
    <location>
        <begin position="285"/>
        <end position="304"/>
    </location>
</feature>
<feature type="signal peptide" evidence="4">
    <location>
        <begin position="1"/>
        <end position="30"/>
    </location>
</feature>
<protein>
    <submittedName>
        <fullName evidence="8">S-layer homology domain-containing protein</fullName>
    </submittedName>
</protein>
<evidence type="ECO:0000256" key="1">
    <source>
        <dbReference type="ARBA" id="ARBA00022737"/>
    </source>
</evidence>
<dbReference type="Pfam" id="PF00395">
    <property type="entry name" value="SLH"/>
    <property type="match status" value="3"/>
</dbReference>
<evidence type="ECO:0000256" key="3">
    <source>
        <dbReference type="SAM" id="MobiDB-lite"/>
    </source>
</evidence>
<feature type="chain" id="PRO_5012370802" evidence="4">
    <location>
        <begin position="31"/>
        <end position="867"/>
    </location>
</feature>